<dbReference type="Pfam" id="PF01610">
    <property type="entry name" value="DDE_Tnp_ISL3"/>
    <property type="match status" value="1"/>
</dbReference>
<reference evidence="4" key="1">
    <citation type="journal article" date="2019" name="Int. J. Syst. Evol. Microbiol.">
        <title>The Global Catalogue of Microorganisms (GCM) 10K type strain sequencing project: providing services to taxonomists for standard genome sequencing and annotation.</title>
        <authorList>
            <consortium name="The Broad Institute Genomics Platform"/>
            <consortium name="The Broad Institute Genome Sequencing Center for Infectious Disease"/>
            <person name="Wu L."/>
            <person name="Ma J."/>
        </authorList>
    </citation>
    <scope>NUCLEOTIDE SEQUENCE [LARGE SCALE GENOMIC DNA]</scope>
    <source>
        <strain evidence="4">JCM 6833</strain>
    </source>
</reference>
<protein>
    <recommendedName>
        <fullName evidence="5">Transposase</fullName>
    </recommendedName>
</protein>
<dbReference type="InterPro" id="IPR029261">
    <property type="entry name" value="Transposase_Znf"/>
</dbReference>
<dbReference type="PANTHER" id="PTHR33498">
    <property type="entry name" value="TRANSPOSASE FOR INSERTION SEQUENCE ELEMENT IS1557"/>
    <property type="match status" value="1"/>
</dbReference>
<feature type="domain" description="Transposase IS204/IS1001/IS1096/IS1165 DDE" evidence="1">
    <location>
        <begin position="160"/>
        <end position="246"/>
    </location>
</feature>
<accession>A0ABP6D7V5</accession>
<evidence type="ECO:0000259" key="2">
    <source>
        <dbReference type="Pfam" id="PF14690"/>
    </source>
</evidence>
<comment type="caution">
    <text evidence="3">The sequence shown here is derived from an EMBL/GenBank/DDBJ whole genome shotgun (WGS) entry which is preliminary data.</text>
</comment>
<dbReference type="EMBL" id="BAAATD010000024">
    <property type="protein sequence ID" value="GAA2637993.1"/>
    <property type="molecule type" value="Genomic_DNA"/>
</dbReference>
<dbReference type="InterPro" id="IPR002560">
    <property type="entry name" value="Transposase_DDE"/>
</dbReference>
<dbReference type="Proteomes" id="UP001501509">
    <property type="component" value="Unassembled WGS sequence"/>
</dbReference>
<feature type="domain" description="Transposase IS204/IS1001/IS1096/IS1165 zinc-finger" evidence="2">
    <location>
        <begin position="40"/>
        <end position="83"/>
    </location>
</feature>
<dbReference type="InterPro" id="IPR047951">
    <property type="entry name" value="Transpos_ISL3"/>
</dbReference>
<gene>
    <name evidence="3" type="ORF">GCM10010411_92310</name>
</gene>
<proteinExistence type="predicted"/>
<evidence type="ECO:0000313" key="4">
    <source>
        <dbReference type="Proteomes" id="UP001501509"/>
    </source>
</evidence>
<name>A0ABP6D7V5_9ACTN</name>
<keyword evidence="4" id="KW-1185">Reference proteome</keyword>
<dbReference type="Pfam" id="PF14690">
    <property type="entry name" value="Zn_ribbon_ISL3"/>
    <property type="match status" value="1"/>
</dbReference>
<evidence type="ECO:0008006" key="5">
    <source>
        <dbReference type="Google" id="ProtNLM"/>
    </source>
</evidence>
<evidence type="ECO:0000313" key="3">
    <source>
        <dbReference type="EMBL" id="GAA2637993.1"/>
    </source>
</evidence>
<sequence>MREIDDLMSVVFSGLSALVIEDVEDENDLIRVMARTRNEPVPCPVCGTLTGRVHGLCGRTVTDVPVDGRQVVVSVRVRRLACSVRGCPRQTFREQVPGLLERYQRRTSRLAGQLGAVVKELAGRAGARLSAVLAVAVSRSTALRLLMRLPLPPLRIPRVLGVDDFALKRRHRYATILTDAETGERIDVLPGRGADALETWLRTHPGVEVVCRDGSGAYGEAIRRALPDAVQVSDRWHLWKVRREALIDRVGVRDLRRRPVAAGRL</sequence>
<evidence type="ECO:0000259" key="1">
    <source>
        <dbReference type="Pfam" id="PF01610"/>
    </source>
</evidence>
<dbReference type="NCBIfam" id="NF033550">
    <property type="entry name" value="transpos_ISL3"/>
    <property type="match status" value="1"/>
</dbReference>
<dbReference type="PANTHER" id="PTHR33498:SF1">
    <property type="entry name" value="TRANSPOSASE FOR INSERTION SEQUENCE ELEMENT IS1557"/>
    <property type="match status" value="1"/>
</dbReference>
<organism evidence="3 4">
    <name type="scientific">Actinomadura fulvescens</name>
    <dbReference type="NCBI Taxonomy" id="46160"/>
    <lineage>
        <taxon>Bacteria</taxon>
        <taxon>Bacillati</taxon>
        <taxon>Actinomycetota</taxon>
        <taxon>Actinomycetes</taxon>
        <taxon>Streptosporangiales</taxon>
        <taxon>Thermomonosporaceae</taxon>
        <taxon>Actinomadura</taxon>
    </lineage>
</organism>